<keyword evidence="2" id="KW-0547">Nucleotide-binding</keyword>
<dbReference type="InterPro" id="IPR056890">
    <property type="entry name" value="UBA_DHX29-like"/>
</dbReference>
<dbReference type="GO" id="GO:0008270">
    <property type="term" value="F:zinc ion binding"/>
    <property type="evidence" value="ECO:0007669"/>
    <property type="project" value="UniProtKB-KW"/>
</dbReference>
<dbReference type="InterPro" id="IPR048333">
    <property type="entry name" value="HA2_WH"/>
</dbReference>
<gene>
    <name evidence="13" type="ORF">WJX81_001334</name>
</gene>
<evidence type="ECO:0000256" key="1">
    <source>
        <dbReference type="ARBA" id="ARBA00012552"/>
    </source>
</evidence>
<dbReference type="Gene3D" id="3.40.50.300">
    <property type="entry name" value="P-loop containing nucleotide triphosphate hydrolases"/>
    <property type="match status" value="2"/>
</dbReference>
<dbReference type="EC" id="3.6.4.13" evidence="1"/>
<dbReference type="PROSITE" id="PS51194">
    <property type="entry name" value="HELICASE_CTER"/>
    <property type="match status" value="1"/>
</dbReference>
<evidence type="ECO:0000259" key="12">
    <source>
        <dbReference type="PROSITE" id="PS51194"/>
    </source>
</evidence>
<feature type="compositionally biased region" description="Basic and acidic residues" evidence="9">
    <location>
        <begin position="214"/>
        <end position="230"/>
    </location>
</feature>
<name>A0AAW1SIJ7_9CHLO</name>
<protein>
    <recommendedName>
        <fullName evidence="1">RNA helicase</fullName>
        <ecNumber evidence="1">3.6.4.13</ecNumber>
    </recommendedName>
</protein>
<evidence type="ECO:0000256" key="4">
    <source>
        <dbReference type="ARBA" id="ARBA00022806"/>
    </source>
</evidence>
<feature type="compositionally biased region" description="Basic and acidic residues" evidence="9">
    <location>
        <begin position="1"/>
        <end position="11"/>
    </location>
</feature>
<accession>A0AAW1SIJ7</accession>
<dbReference type="PROSITE" id="PS51192">
    <property type="entry name" value="HELICASE_ATP_BIND_1"/>
    <property type="match status" value="1"/>
</dbReference>
<evidence type="ECO:0000256" key="5">
    <source>
        <dbReference type="ARBA" id="ARBA00022840"/>
    </source>
</evidence>
<dbReference type="InterPro" id="IPR059023">
    <property type="entry name" value="RNA_hel_CTD"/>
</dbReference>
<evidence type="ECO:0000256" key="3">
    <source>
        <dbReference type="ARBA" id="ARBA00022801"/>
    </source>
</evidence>
<dbReference type="SMART" id="SM00487">
    <property type="entry name" value="DEXDc"/>
    <property type="match status" value="1"/>
</dbReference>
<evidence type="ECO:0000256" key="9">
    <source>
        <dbReference type="SAM" id="MobiDB-lite"/>
    </source>
</evidence>
<feature type="region of interest" description="Disordered" evidence="9">
    <location>
        <begin position="54"/>
        <end position="78"/>
    </location>
</feature>
<evidence type="ECO:0000256" key="6">
    <source>
        <dbReference type="ARBA" id="ARBA00022884"/>
    </source>
</evidence>
<dbReference type="Pfam" id="PF00270">
    <property type="entry name" value="DEAD"/>
    <property type="match status" value="1"/>
</dbReference>
<evidence type="ECO:0000256" key="8">
    <source>
        <dbReference type="PROSITE-ProRule" id="PRU00042"/>
    </source>
</evidence>
<evidence type="ECO:0000259" key="10">
    <source>
        <dbReference type="PROSITE" id="PS50157"/>
    </source>
</evidence>
<keyword evidence="8" id="KW-0479">Metal-binding</keyword>
<dbReference type="Pfam" id="PF04408">
    <property type="entry name" value="WHD_HA2"/>
    <property type="match status" value="1"/>
</dbReference>
<keyword evidence="6" id="KW-0694">RNA-binding</keyword>
<sequence length="1421" mass="148859">MGGVKNKEEKKKAQHVYSSGGGSGGRGPAFVDKRSSLHPCPHCDRTFKQVQRYRDHLQSKHPEAAAAAEDGAEAQQAPALVAPAAPAPPQQGAFVAEKTPKMLLADWCQQNKRPRPRFRVSAAPAAPDSFVAKVVLPDGKDSEKDVVVFLDAAHAAGSEEEAAQRGAVAALARVAGERALHRVLPRAYRDLWQDLGAQAEERAARQARQAAAAEARRERDKARRAAEARRRPTAVIMSEHQRRMVEGALAQLRSDSSTCTDDAPGGAAGASDADADGVAARLAGLGFAPGDVGDAMAAVAVSGAAGAAALEACLDWLCMHVPEGELPPAFGPGAEGRPVGVLHSTLRGALRPTAPAAASGDVTELAAFGYAPAAAAGALAACSGDADAALRRLFRDLVGHDCRTGEAIPDGADEPPGGEEWVEERMALEAIYAGDAAFPFERRTTLALDGGLVLDVRLEAGSDYPRDLPVLALRREGVPPEALRAATRALAAEAGRLVEASGRHVRGAPGRPRQRTNALLPEQAAAESRRLLARQREWQASPRTAAMRAARGRLPAAAHAHAVEAALAAHRVLVVSGATGCGKSTQVPQFVLDAAIRDGRGAECSIVCTQPRRISAVGVASRVAQERGESVGGTVGYSVRLDTRACATTRLLYSTTGVLLRRLQAEPGLTSVSHVVVDEVHERSVDTDLLLLLLRNLLACDASGRLRVVLMSATADVGLFAHYFSAGVEGDGAGGVGTLTIPGRTFPVRDLYLEDALELTGHAIGRFSRYARKGPFAKPAAAQAHPDVAGPQEAAVPEDWEARDGGAAQAPTDTPKGALSWALGSAGAAREYGEATRRSLAVVDEAVLNFELLEALVAHIVAAEAARGPDALLQGWESGSTEPPPSGDAGAILVFLPGAPEIGRAVRALSSSAALRRAAGAQRLLVLPLHGALPPAQQARVFERVDRGMRKIVVATNVAETSITIDDVTCVIDFGRLKEMRYDAARGIARLQETWVSLAAAQQRRGRAGRVRPGICFRLFSRSQAAALQEHQAPEVLRVPLQALCLAVKAAGDPEAPLADTLGRLLTPPEPGAVAAAACALTELGALSGPAEALTPLGRHLARLPCDARLGKALLYGAMLRCVGPVLTAAAAMAYGRPVFLSPHERRAEADAAKRALAAGGAAARSDHLAVVAAFALWKKARAQGGRQAAAQAAAAHFVSDAAMEAMAATRADFAAQLADLGFLPCSYARACAEGAHPLPPEAAAFDDASGNARIVKAALCAGFYPSILRVEHPAAVFAETHGGALEKDADPARLKFFDRRRGRVFIHPASVNFSCGSFPSGWLVYTDIVETSKVFVREASMVPVYALLLFGGSIVVKHAEGLLQIDGWVLKAPARIAVLVRELRQEVDRLLLQKVERPGLDLAHSPAVAAMHNLLATDGF</sequence>
<dbReference type="SUPFAM" id="SSF54768">
    <property type="entry name" value="dsRNA-binding domain-like"/>
    <property type="match status" value="1"/>
</dbReference>
<dbReference type="SMART" id="SM00355">
    <property type="entry name" value="ZnF_C2H2"/>
    <property type="match status" value="1"/>
</dbReference>
<reference evidence="13 14" key="1">
    <citation type="journal article" date="2024" name="Nat. Commun.">
        <title>Phylogenomics reveals the evolutionary origins of lichenization in chlorophyte algae.</title>
        <authorList>
            <person name="Puginier C."/>
            <person name="Libourel C."/>
            <person name="Otte J."/>
            <person name="Skaloud P."/>
            <person name="Haon M."/>
            <person name="Grisel S."/>
            <person name="Petersen M."/>
            <person name="Berrin J.G."/>
            <person name="Delaux P.M."/>
            <person name="Dal Grande F."/>
            <person name="Keller J."/>
        </authorList>
    </citation>
    <scope>NUCLEOTIDE SEQUENCE [LARGE SCALE GENOMIC DNA]</scope>
    <source>
        <strain evidence="13 14">SAG 245.80</strain>
    </source>
</reference>
<dbReference type="PROSITE" id="PS50157">
    <property type="entry name" value="ZINC_FINGER_C2H2_2"/>
    <property type="match status" value="1"/>
</dbReference>
<keyword evidence="8" id="KW-0863">Zinc-finger</keyword>
<dbReference type="InterPro" id="IPR014001">
    <property type="entry name" value="Helicase_ATP-bd"/>
</dbReference>
<dbReference type="PANTHER" id="PTHR18934">
    <property type="entry name" value="ATP-DEPENDENT RNA HELICASE"/>
    <property type="match status" value="1"/>
</dbReference>
<keyword evidence="4" id="KW-0347">Helicase</keyword>
<dbReference type="InterPro" id="IPR027417">
    <property type="entry name" value="P-loop_NTPase"/>
</dbReference>
<dbReference type="InterPro" id="IPR011709">
    <property type="entry name" value="DEAD-box_helicase_OB_fold"/>
</dbReference>
<evidence type="ECO:0000256" key="2">
    <source>
        <dbReference type="ARBA" id="ARBA00022741"/>
    </source>
</evidence>
<dbReference type="CDD" id="cd17917">
    <property type="entry name" value="DEXHc_RHA-like"/>
    <property type="match status" value="1"/>
</dbReference>
<dbReference type="FunFam" id="3.40.50.300:FF:000526">
    <property type="entry name" value="DExH-box ATP-dependent RNA helicase DExH3"/>
    <property type="match status" value="1"/>
</dbReference>
<dbReference type="Pfam" id="PF24899">
    <property type="entry name" value="UBA_DHX29"/>
    <property type="match status" value="1"/>
</dbReference>
<dbReference type="GO" id="GO:0003723">
    <property type="term" value="F:RNA binding"/>
    <property type="evidence" value="ECO:0007669"/>
    <property type="project" value="UniProtKB-KW"/>
</dbReference>
<dbReference type="Proteomes" id="UP001445335">
    <property type="component" value="Unassembled WGS sequence"/>
</dbReference>
<keyword evidence="14" id="KW-1185">Reference proteome</keyword>
<feature type="compositionally biased region" description="Low complexity" evidence="9">
    <location>
        <begin position="64"/>
        <end position="78"/>
    </location>
</feature>
<dbReference type="Pfam" id="PF24385">
    <property type="entry name" value="DSRM_DHX29"/>
    <property type="match status" value="1"/>
</dbReference>
<dbReference type="InterPro" id="IPR013087">
    <property type="entry name" value="Znf_C2H2_type"/>
</dbReference>
<evidence type="ECO:0000256" key="7">
    <source>
        <dbReference type="ARBA" id="ARBA00060772"/>
    </source>
</evidence>
<dbReference type="SMART" id="SM00490">
    <property type="entry name" value="HELICc"/>
    <property type="match status" value="1"/>
</dbReference>
<feature type="domain" description="C2H2-type" evidence="10">
    <location>
        <begin position="38"/>
        <end position="66"/>
    </location>
</feature>
<dbReference type="Pfam" id="PF07717">
    <property type="entry name" value="OB_NTP_bind"/>
    <property type="match status" value="1"/>
</dbReference>
<dbReference type="SMART" id="SM00847">
    <property type="entry name" value="HA2"/>
    <property type="match status" value="1"/>
</dbReference>
<feature type="compositionally biased region" description="Low complexity" evidence="9">
    <location>
        <begin position="261"/>
        <end position="273"/>
    </location>
</feature>
<dbReference type="CDD" id="cd18791">
    <property type="entry name" value="SF2_C_RHA"/>
    <property type="match status" value="1"/>
</dbReference>
<proteinExistence type="inferred from homology"/>
<feature type="region of interest" description="Disordered" evidence="9">
    <location>
        <begin position="251"/>
        <end position="273"/>
    </location>
</feature>
<dbReference type="Pfam" id="PF26026">
    <property type="entry name" value="RNA_hel_CTD"/>
    <property type="match status" value="1"/>
</dbReference>
<dbReference type="InterPro" id="IPR002464">
    <property type="entry name" value="DNA/RNA_helicase_DEAH_CS"/>
</dbReference>
<dbReference type="EMBL" id="JALJOU010000001">
    <property type="protein sequence ID" value="KAK9846309.1"/>
    <property type="molecule type" value="Genomic_DNA"/>
</dbReference>
<dbReference type="GO" id="GO:0016787">
    <property type="term" value="F:hydrolase activity"/>
    <property type="evidence" value="ECO:0007669"/>
    <property type="project" value="UniProtKB-KW"/>
</dbReference>
<comment type="caution">
    <text evidence="13">The sequence shown here is derived from an EMBL/GenBank/DDBJ whole genome shotgun (WGS) entry which is preliminary data.</text>
</comment>
<dbReference type="Pfam" id="PF21010">
    <property type="entry name" value="HA2_C"/>
    <property type="match status" value="1"/>
</dbReference>
<evidence type="ECO:0000313" key="14">
    <source>
        <dbReference type="Proteomes" id="UP001445335"/>
    </source>
</evidence>
<dbReference type="Pfam" id="PF00271">
    <property type="entry name" value="Helicase_C"/>
    <property type="match status" value="1"/>
</dbReference>
<dbReference type="InterPro" id="IPR001650">
    <property type="entry name" value="Helicase_C-like"/>
</dbReference>
<dbReference type="Gene3D" id="1.20.120.1080">
    <property type="match status" value="1"/>
</dbReference>
<feature type="compositionally biased region" description="Basic and acidic residues" evidence="9">
    <location>
        <begin position="54"/>
        <end position="63"/>
    </location>
</feature>
<comment type="similarity">
    <text evidence="7">Belongs to the DExH box helicase family.</text>
</comment>
<dbReference type="PROSITE" id="PS00028">
    <property type="entry name" value="ZINC_FINGER_C2H2_1"/>
    <property type="match status" value="1"/>
</dbReference>
<dbReference type="SUPFAM" id="SSF52540">
    <property type="entry name" value="P-loop containing nucleoside triphosphate hydrolases"/>
    <property type="match status" value="1"/>
</dbReference>
<keyword evidence="3" id="KW-0378">Hydrolase</keyword>
<dbReference type="GO" id="GO:0005524">
    <property type="term" value="F:ATP binding"/>
    <property type="evidence" value="ECO:0007669"/>
    <property type="project" value="UniProtKB-KW"/>
</dbReference>
<evidence type="ECO:0000259" key="11">
    <source>
        <dbReference type="PROSITE" id="PS51192"/>
    </source>
</evidence>
<dbReference type="InterPro" id="IPR011545">
    <property type="entry name" value="DEAD/DEAH_box_helicase_dom"/>
</dbReference>
<feature type="region of interest" description="Disordered" evidence="9">
    <location>
        <begin position="203"/>
        <end position="233"/>
    </location>
</feature>
<keyword evidence="8" id="KW-0862">Zinc</keyword>
<keyword evidence="5" id="KW-0067">ATP-binding</keyword>
<dbReference type="InterPro" id="IPR056328">
    <property type="entry name" value="DSRM_DHX29"/>
</dbReference>
<feature type="domain" description="Helicase C-terminal" evidence="12">
    <location>
        <begin position="871"/>
        <end position="1052"/>
    </location>
</feature>
<dbReference type="GO" id="GO:0003724">
    <property type="term" value="F:RNA helicase activity"/>
    <property type="evidence" value="ECO:0007669"/>
    <property type="project" value="UniProtKB-EC"/>
</dbReference>
<organism evidence="13 14">
    <name type="scientific">Elliptochloris bilobata</name>
    <dbReference type="NCBI Taxonomy" id="381761"/>
    <lineage>
        <taxon>Eukaryota</taxon>
        <taxon>Viridiplantae</taxon>
        <taxon>Chlorophyta</taxon>
        <taxon>core chlorophytes</taxon>
        <taxon>Trebouxiophyceae</taxon>
        <taxon>Trebouxiophyceae incertae sedis</taxon>
        <taxon>Elliptochloris clade</taxon>
        <taxon>Elliptochloris</taxon>
    </lineage>
</organism>
<dbReference type="InterPro" id="IPR007502">
    <property type="entry name" value="Helicase-assoc_dom"/>
</dbReference>
<dbReference type="PANTHER" id="PTHR18934:SF145">
    <property type="entry name" value="ATP-DEPENDENT RNA HELICASE DHX57-RELATED"/>
    <property type="match status" value="1"/>
</dbReference>
<feature type="domain" description="Helicase ATP-binding" evidence="11">
    <location>
        <begin position="564"/>
        <end position="733"/>
    </location>
</feature>
<evidence type="ECO:0000313" key="13">
    <source>
        <dbReference type="EMBL" id="KAK9846309.1"/>
    </source>
</evidence>
<dbReference type="PROSITE" id="PS00690">
    <property type="entry name" value="DEAH_ATP_HELICASE"/>
    <property type="match status" value="1"/>
</dbReference>
<feature type="region of interest" description="Disordered" evidence="9">
    <location>
        <begin position="1"/>
        <end position="33"/>
    </location>
</feature>